<accession>A0A9E7UD31</accession>
<keyword evidence="1" id="KW-1133">Transmembrane helix</keyword>
<dbReference type="KEGG" id="ssai:N0B31_09880"/>
<dbReference type="RefSeq" id="WP_260643698.1">
    <property type="nucleotide sequence ID" value="NZ_CP104003.1"/>
</dbReference>
<dbReference type="EMBL" id="CP104003">
    <property type="protein sequence ID" value="UWM56584.1"/>
    <property type="molecule type" value="Genomic_DNA"/>
</dbReference>
<feature type="transmembrane region" description="Helical" evidence="1">
    <location>
        <begin position="56"/>
        <end position="74"/>
    </location>
</feature>
<sequence>MYLAGHIGVALLLFAPLAYVLCRTGHPGRALGGTVTMLLLAALPDIDLYLPLAHRGPTHTVWAALCLGAVLWLVWRLSSRRPGHDAARFASLLGVLSVLGHLLGDVLTPMGIRPFAPLVATEYTLALVAARHPGANLVLLAAGVLAVLPSLRRAWALSVRPDPDAAGG</sequence>
<proteinExistence type="predicted"/>
<keyword evidence="2" id="KW-0378">Hydrolase</keyword>
<dbReference type="AlphaFoldDB" id="A0A9E7UD31"/>
<evidence type="ECO:0000313" key="2">
    <source>
        <dbReference type="EMBL" id="UWM56584.1"/>
    </source>
</evidence>
<dbReference type="Pfam" id="PF04307">
    <property type="entry name" value="YdjM"/>
    <property type="match status" value="1"/>
</dbReference>
<dbReference type="GO" id="GO:0016787">
    <property type="term" value="F:hydrolase activity"/>
    <property type="evidence" value="ECO:0007669"/>
    <property type="project" value="UniProtKB-KW"/>
</dbReference>
<dbReference type="Proteomes" id="UP001057580">
    <property type="component" value="Chromosome"/>
</dbReference>
<protein>
    <submittedName>
        <fullName evidence="2">Metal-dependent hydrolase</fullName>
    </submittedName>
</protein>
<name>A0A9E7UD31_9EURY</name>
<reference evidence="2" key="1">
    <citation type="submission" date="2022-09" db="EMBL/GenBank/DDBJ databases">
        <title>Diverse halophilic archaea isolated from saline environments.</title>
        <authorList>
            <person name="Cui H.-L."/>
        </authorList>
    </citation>
    <scope>NUCLEOTIDE SEQUENCE</scope>
    <source>
        <strain evidence="2">ZS-35-S2</strain>
    </source>
</reference>
<keyword evidence="1" id="KW-0472">Membrane</keyword>
<dbReference type="InterPro" id="IPR007404">
    <property type="entry name" value="YdjM-like"/>
</dbReference>
<keyword evidence="3" id="KW-1185">Reference proteome</keyword>
<feature type="transmembrane region" description="Helical" evidence="1">
    <location>
        <begin position="86"/>
        <end position="103"/>
    </location>
</feature>
<dbReference type="GeneID" id="74942732"/>
<organism evidence="2 3">
    <name type="scientific">Salinirubellus salinus</name>
    <dbReference type="NCBI Taxonomy" id="1364945"/>
    <lineage>
        <taxon>Archaea</taxon>
        <taxon>Methanobacteriati</taxon>
        <taxon>Methanobacteriota</taxon>
        <taxon>Stenosarchaea group</taxon>
        <taxon>Halobacteria</taxon>
        <taxon>Halobacteriales</taxon>
        <taxon>Natronomonadaceae</taxon>
        <taxon>Salinirubellus</taxon>
    </lineage>
</organism>
<evidence type="ECO:0000256" key="1">
    <source>
        <dbReference type="SAM" id="Phobius"/>
    </source>
</evidence>
<feature type="transmembrane region" description="Helical" evidence="1">
    <location>
        <begin position="123"/>
        <end position="148"/>
    </location>
</feature>
<keyword evidence="1" id="KW-0812">Transmembrane</keyword>
<gene>
    <name evidence="2" type="ORF">N0B31_09880</name>
</gene>
<evidence type="ECO:0000313" key="3">
    <source>
        <dbReference type="Proteomes" id="UP001057580"/>
    </source>
</evidence>